<evidence type="ECO:0000313" key="11">
    <source>
        <dbReference type="Proteomes" id="UP001317532"/>
    </source>
</evidence>
<comment type="pathway">
    <text evidence="2">Purine metabolism; IMP biosynthesis via de novo pathway; 5-amino-1-(5-phospho-D-ribosyl)imidazole-4-carboxylate from 5-amino-1-(5-phospho-D-ribosyl)imidazole (carboxylase route): step 1/1.</text>
</comment>
<organism evidence="10 11">
    <name type="scientific">Vulcanimicrobium alpinum</name>
    <dbReference type="NCBI Taxonomy" id="3016050"/>
    <lineage>
        <taxon>Bacteria</taxon>
        <taxon>Bacillati</taxon>
        <taxon>Vulcanimicrobiota</taxon>
        <taxon>Vulcanimicrobiia</taxon>
        <taxon>Vulcanimicrobiales</taxon>
        <taxon>Vulcanimicrobiaceae</taxon>
        <taxon>Vulcanimicrobium</taxon>
    </lineage>
</organism>
<evidence type="ECO:0000256" key="8">
    <source>
        <dbReference type="HAMAP-Rule" id="MF_00137"/>
    </source>
</evidence>
<evidence type="ECO:0000256" key="7">
    <source>
        <dbReference type="ARBA" id="ARBA00048475"/>
    </source>
</evidence>
<dbReference type="GO" id="GO:0006189">
    <property type="term" value="P:'de novo' IMP biosynthetic process"/>
    <property type="evidence" value="ECO:0007669"/>
    <property type="project" value="UniProtKB-UniRule"/>
</dbReference>
<dbReference type="InterPro" id="IPR050089">
    <property type="entry name" value="SAICAR_synthetase"/>
</dbReference>
<proteinExistence type="inferred from homology"/>
<gene>
    <name evidence="8" type="primary">purC</name>
    <name evidence="10" type="ORF">WPS_12300</name>
</gene>
<dbReference type="InterPro" id="IPR028923">
    <property type="entry name" value="SAICAR_synt/ADE2_N"/>
</dbReference>
<dbReference type="SUPFAM" id="SSF56104">
    <property type="entry name" value="SAICAR synthase-like"/>
    <property type="match status" value="1"/>
</dbReference>
<name>A0AAN2C951_UNVUL</name>
<comment type="pathway">
    <text evidence="1 8">Purine metabolism; IMP biosynthesis via de novo pathway; 5-amino-1-(5-phospho-D-ribosyl)imidazole-4-carboxamide from 5-amino-1-(5-phospho-D-ribosyl)imidazole-4-carboxylate: step 1/2.</text>
</comment>
<evidence type="ECO:0000256" key="5">
    <source>
        <dbReference type="ARBA" id="ARBA00022755"/>
    </source>
</evidence>
<keyword evidence="4 8" id="KW-0547">Nucleotide-binding</keyword>
<evidence type="ECO:0000256" key="4">
    <source>
        <dbReference type="ARBA" id="ARBA00022741"/>
    </source>
</evidence>
<keyword evidence="6 8" id="KW-0067">ATP-binding</keyword>
<evidence type="ECO:0000256" key="2">
    <source>
        <dbReference type="ARBA" id="ARBA00004747"/>
    </source>
</evidence>
<evidence type="ECO:0000256" key="6">
    <source>
        <dbReference type="ARBA" id="ARBA00022840"/>
    </source>
</evidence>
<dbReference type="EMBL" id="AP025523">
    <property type="protein sequence ID" value="BDE05954.1"/>
    <property type="molecule type" value="Genomic_DNA"/>
</dbReference>
<dbReference type="GO" id="GO:0004639">
    <property type="term" value="F:phosphoribosylaminoimidazolesuccinocarboxamide synthase activity"/>
    <property type="evidence" value="ECO:0007669"/>
    <property type="project" value="UniProtKB-UniRule"/>
</dbReference>
<dbReference type="Gene3D" id="3.40.50.1970">
    <property type="match status" value="1"/>
</dbReference>
<keyword evidence="11" id="KW-1185">Reference proteome</keyword>
<dbReference type="AlphaFoldDB" id="A0AAN2C951"/>
<evidence type="ECO:0000256" key="1">
    <source>
        <dbReference type="ARBA" id="ARBA00004672"/>
    </source>
</evidence>
<dbReference type="PROSITE" id="PS01058">
    <property type="entry name" value="SAICAR_SYNTHETASE_2"/>
    <property type="match status" value="1"/>
</dbReference>
<dbReference type="GO" id="GO:0005524">
    <property type="term" value="F:ATP binding"/>
    <property type="evidence" value="ECO:0007669"/>
    <property type="project" value="UniProtKB-KW"/>
</dbReference>
<keyword evidence="5 8" id="KW-0658">Purine biosynthesis</keyword>
<evidence type="ECO:0000313" key="10">
    <source>
        <dbReference type="EMBL" id="BDE05954.1"/>
    </source>
</evidence>
<dbReference type="PANTHER" id="PTHR43599:SF3">
    <property type="entry name" value="SI:DKEY-6E2.2"/>
    <property type="match status" value="1"/>
</dbReference>
<dbReference type="SUPFAM" id="SSF52255">
    <property type="entry name" value="N5-CAIR mutase (phosphoribosylaminoimidazole carboxylase, PurE)"/>
    <property type="match status" value="1"/>
</dbReference>
<protein>
    <recommendedName>
        <fullName evidence="8">Phosphoribosylaminoimidazole-succinocarboxamide synthase</fullName>
        <ecNumber evidence="8">6.3.2.6</ecNumber>
    </recommendedName>
    <alternativeName>
        <fullName evidence="8">SAICAR synthetase</fullName>
    </alternativeName>
</protein>
<sequence length="409" mass="44110">MAMKKGHEIARGKTKVLYELEGQPDVLVVQQQDAITAGDGARRDVIEGKGRIAAKTTARVFRLLNLCGLPTHYLSGGEDDDDNEMLVRRAQMIPLEVVVRGVAAGSLVRRRPGIQRGSLLVPRLIEFFLKDDANHDPLIDPDTIVAQGIASPSDVATMTELARITYEILAHAWRRRDALLVDLKIEFGRLASGEGKGQLVIADVIDNDAWRVWPQGREDLMLDKQMYRNLETVTPADLEHVKARYEQVAEIVGTFPQMRPGMVAVLIDGPENVPLAEPVAQELSRYGLPIVRHVVSAAQTPGYALQLLAQLDATFARIIYTAVGAQPGVAVLGAMLAANTANAVVATATSPVQAASEAALQIAKTFALDDTVLFGRVLLMQANARSEVLSADARLNAPPPAPPPGVARA</sequence>
<comment type="catalytic activity">
    <reaction evidence="7 8">
        <text>5-amino-1-(5-phospho-D-ribosyl)imidazole-4-carboxylate + L-aspartate + ATP = (2S)-2-[5-amino-1-(5-phospho-beta-D-ribosyl)imidazole-4-carboxamido]succinate + ADP + phosphate + 2 H(+)</text>
        <dbReference type="Rhea" id="RHEA:22628"/>
        <dbReference type="ChEBI" id="CHEBI:15378"/>
        <dbReference type="ChEBI" id="CHEBI:29991"/>
        <dbReference type="ChEBI" id="CHEBI:30616"/>
        <dbReference type="ChEBI" id="CHEBI:43474"/>
        <dbReference type="ChEBI" id="CHEBI:58443"/>
        <dbReference type="ChEBI" id="CHEBI:77657"/>
        <dbReference type="ChEBI" id="CHEBI:456216"/>
        <dbReference type="EC" id="6.3.2.6"/>
    </reaction>
</comment>
<dbReference type="KEGG" id="vab:WPS_12300"/>
<dbReference type="HAMAP" id="MF_00137">
    <property type="entry name" value="SAICAR_synth"/>
    <property type="match status" value="1"/>
</dbReference>
<dbReference type="Gene3D" id="3.30.470.20">
    <property type="entry name" value="ATP-grasp fold, B domain"/>
    <property type="match status" value="1"/>
</dbReference>
<evidence type="ECO:0000256" key="3">
    <source>
        <dbReference type="ARBA" id="ARBA00022598"/>
    </source>
</evidence>
<reference evidence="10 11" key="1">
    <citation type="journal article" date="2022" name="ISME Commun">
        <title>Vulcanimicrobium alpinus gen. nov. sp. nov., the first cultivated representative of the candidate phylum 'Eremiobacterota', is a metabolically versatile aerobic anoxygenic phototroph.</title>
        <authorList>
            <person name="Yabe S."/>
            <person name="Muto K."/>
            <person name="Abe K."/>
            <person name="Yokota A."/>
            <person name="Staudigel H."/>
            <person name="Tebo B.M."/>
        </authorList>
    </citation>
    <scope>NUCLEOTIDE SEQUENCE [LARGE SCALE GENOMIC DNA]</scope>
    <source>
        <strain evidence="10 11">WC8-2</strain>
    </source>
</reference>
<dbReference type="EC" id="6.3.2.6" evidence="8"/>
<dbReference type="PANTHER" id="PTHR43599">
    <property type="entry name" value="MULTIFUNCTIONAL PROTEIN ADE2"/>
    <property type="match status" value="1"/>
</dbReference>
<evidence type="ECO:0000259" key="9">
    <source>
        <dbReference type="Pfam" id="PF01259"/>
    </source>
</evidence>
<dbReference type="Proteomes" id="UP001317532">
    <property type="component" value="Chromosome"/>
</dbReference>
<keyword evidence="3 8" id="KW-0436">Ligase</keyword>
<comment type="similarity">
    <text evidence="8">Belongs to the SAICAR synthetase family.</text>
</comment>
<feature type="domain" description="SAICAR synthetase/ADE2 N-terminal" evidence="9">
    <location>
        <begin position="9"/>
        <end position="232"/>
    </location>
</feature>
<accession>A0AAN2C951</accession>
<dbReference type="InterPro" id="IPR018236">
    <property type="entry name" value="SAICAR_synthetase_CS"/>
</dbReference>
<dbReference type="FunFam" id="3.30.470.20:FF:000020">
    <property type="entry name" value="Probable multifunctional protein ADE2"/>
    <property type="match status" value="1"/>
</dbReference>
<dbReference type="Pfam" id="PF01259">
    <property type="entry name" value="SAICAR_synt"/>
    <property type="match status" value="1"/>
</dbReference>
<dbReference type="PROSITE" id="PS01057">
    <property type="entry name" value="SAICAR_SYNTHETASE_1"/>
    <property type="match status" value="1"/>
</dbReference>
<dbReference type="Gene3D" id="3.30.200.20">
    <property type="entry name" value="Phosphorylase Kinase, domain 1"/>
    <property type="match status" value="1"/>
</dbReference>